<evidence type="ECO:0000256" key="2">
    <source>
        <dbReference type="SAM" id="SignalP"/>
    </source>
</evidence>
<proteinExistence type="predicted"/>
<reference evidence="3" key="1">
    <citation type="submission" date="2021-01" db="EMBL/GenBank/DDBJ databases">
        <title>Whole genome shotgun sequence of Actinoplanes nipponensis NBRC 14063.</title>
        <authorList>
            <person name="Komaki H."/>
            <person name="Tamura T."/>
        </authorList>
    </citation>
    <scope>NUCLEOTIDE SEQUENCE</scope>
    <source>
        <strain evidence="3">NBRC 14063</strain>
    </source>
</reference>
<accession>A0A919JHW5</accession>
<name>A0A919JHW5_9ACTN</name>
<organism evidence="3 4">
    <name type="scientific">Actinoplanes nipponensis</name>
    <dbReference type="NCBI Taxonomy" id="135950"/>
    <lineage>
        <taxon>Bacteria</taxon>
        <taxon>Bacillati</taxon>
        <taxon>Actinomycetota</taxon>
        <taxon>Actinomycetes</taxon>
        <taxon>Micromonosporales</taxon>
        <taxon>Micromonosporaceae</taxon>
        <taxon>Actinoplanes</taxon>
    </lineage>
</organism>
<dbReference type="PROSITE" id="PS51257">
    <property type="entry name" value="PROKAR_LIPOPROTEIN"/>
    <property type="match status" value="1"/>
</dbReference>
<keyword evidence="2" id="KW-0732">Signal</keyword>
<evidence type="ECO:0000313" key="4">
    <source>
        <dbReference type="Proteomes" id="UP000647172"/>
    </source>
</evidence>
<dbReference type="RefSeq" id="WP_203768716.1">
    <property type="nucleotide sequence ID" value="NZ_BAAAYJ010000072.1"/>
</dbReference>
<keyword evidence="4" id="KW-1185">Reference proteome</keyword>
<dbReference type="EMBL" id="BOMQ01000034">
    <property type="protein sequence ID" value="GIE49392.1"/>
    <property type="molecule type" value="Genomic_DNA"/>
</dbReference>
<dbReference type="Proteomes" id="UP000647172">
    <property type="component" value="Unassembled WGS sequence"/>
</dbReference>
<feature type="signal peptide" evidence="2">
    <location>
        <begin position="1"/>
        <end position="24"/>
    </location>
</feature>
<comment type="caution">
    <text evidence="3">The sequence shown here is derived from an EMBL/GenBank/DDBJ whole genome shotgun (WGS) entry which is preliminary data.</text>
</comment>
<feature type="chain" id="PRO_5039131342" description="Copper(I)-binding protein" evidence="2">
    <location>
        <begin position="25"/>
        <end position="249"/>
    </location>
</feature>
<gene>
    <name evidence="3" type="ORF">Ani05nite_29260</name>
</gene>
<dbReference type="AlphaFoldDB" id="A0A919JHW5"/>
<feature type="region of interest" description="Disordered" evidence="1">
    <location>
        <begin position="116"/>
        <end position="173"/>
    </location>
</feature>
<dbReference type="PROSITE" id="PS51318">
    <property type="entry name" value="TAT"/>
    <property type="match status" value="1"/>
</dbReference>
<feature type="compositionally biased region" description="Low complexity" evidence="1">
    <location>
        <begin position="148"/>
        <end position="171"/>
    </location>
</feature>
<evidence type="ECO:0000256" key="1">
    <source>
        <dbReference type="SAM" id="MobiDB-lite"/>
    </source>
</evidence>
<sequence length="249" mass="24529">MRSLGTRRAALATGVATLAAIALAGCSAGQVAETALKNASVYGVNAESSDGSVFIRNLAVSYNGSTGYPAGADAPLQVGLYNQTRQAITVLVSSQPATGGEALVSARSVALVGGAATPSAPATAIPEPSGSRPSDTEDDQSGDQVPDPSANPSPGATPSTAPAAGGATGRPARIEIGPLGSATFLPGDAEKLQAVGLSGKLVPGQSINLVFEFSNGAKPLVLQAPMAIPLSPASRAPGFEPEENLGEGE</sequence>
<feature type="compositionally biased region" description="Low complexity" evidence="1">
    <location>
        <begin position="116"/>
        <end position="129"/>
    </location>
</feature>
<protein>
    <recommendedName>
        <fullName evidence="5">Copper(I)-binding protein</fullName>
    </recommendedName>
</protein>
<dbReference type="InterPro" id="IPR006311">
    <property type="entry name" value="TAT_signal"/>
</dbReference>
<evidence type="ECO:0000313" key="3">
    <source>
        <dbReference type="EMBL" id="GIE49392.1"/>
    </source>
</evidence>
<evidence type="ECO:0008006" key="5">
    <source>
        <dbReference type="Google" id="ProtNLM"/>
    </source>
</evidence>